<sequence length="47" mass="5448">MKCPMEQSYLAVRTAMCEKPGAPDWLRDVLISMEKRDPIDALKMLKH</sequence>
<dbReference type="Proteomes" id="UP000295367">
    <property type="component" value="Unassembled WGS sequence"/>
</dbReference>
<name>A0A4R3XYG6_9PROT</name>
<gene>
    <name evidence="1" type="ORF">EDC63_11930</name>
</gene>
<proteinExistence type="predicted"/>
<evidence type="ECO:0000313" key="1">
    <source>
        <dbReference type="EMBL" id="TCV82713.1"/>
    </source>
</evidence>
<evidence type="ECO:0000313" key="2">
    <source>
        <dbReference type="Proteomes" id="UP000295367"/>
    </source>
</evidence>
<dbReference type="AlphaFoldDB" id="A0A4R3XYG6"/>
<keyword evidence="2" id="KW-1185">Reference proteome</keyword>
<protein>
    <submittedName>
        <fullName evidence="1">Uncharacterized protein</fullName>
    </submittedName>
</protein>
<comment type="caution">
    <text evidence="1">The sequence shown here is derived from an EMBL/GenBank/DDBJ whole genome shotgun (WGS) entry which is preliminary data.</text>
</comment>
<dbReference type="EMBL" id="SMCO01000019">
    <property type="protein sequence ID" value="TCV82713.1"/>
    <property type="molecule type" value="Genomic_DNA"/>
</dbReference>
<reference evidence="1 2" key="1">
    <citation type="submission" date="2019-03" db="EMBL/GenBank/DDBJ databases">
        <title>Genomic Encyclopedia of Type Strains, Phase IV (KMG-IV): sequencing the most valuable type-strain genomes for metagenomic binning, comparative biology and taxonomic classification.</title>
        <authorList>
            <person name="Goeker M."/>
        </authorList>
    </citation>
    <scope>NUCLEOTIDE SEQUENCE [LARGE SCALE GENOMIC DNA]</scope>
    <source>
        <strain evidence="1 2">DSM 100309</strain>
    </source>
</reference>
<accession>A0A4R3XYG6</accession>
<organism evidence="1 2">
    <name type="scientific">Sulfurirhabdus autotrophica</name>
    <dbReference type="NCBI Taxonomy" id="1706046"/>
    <lineage>
        <taxon>Bacteria</taxon>
        <taxon>Pseudomonadati</taxon>
        <taxon>Pseudomonadota</taxon>
        <taxon>Betaproteobacteria</taxon>
        <taxon>Nitrosomonadales</taxon>
        <taxon>Sulfuricellaceae</taxon>
        <taxon>Sulfurirhabdus</taxon>
    </lineage>
</organism>